<dbReference type="Proteomes" id="UP000198806">
    <property type="component" value="Unassembled WGS sequence"/>
</dbReference>
<reference evidence="9 10" key="1">
    <citation type="submission" date="2016-10" db="EMBL/GenBank/DDBJ databases">
        <authorList>
            <person name="de Groot N.N."/>
        </authorList>
    </citation>
    <scope>NUCLEOTIDE SEQUENCE [LARGE SCALE GENOMIC DNA]</scope>
    <source>
        <strain evidence="9 10">DSM 1283</strain>
    </source>
</reference>
<dbReference type="EC" id="3.4.21.89" evidence="4 7"/>
<dbReference type="InterPro" id="IPR019533">
    <property type="entry name" value="Peptidase_S26"/>
</dbReference>
<evidence type="ECO:0000256" key="7">
    <source>
        <dbReference type="RuleBase" id="RU362042"/>
    </source>
</evidence>
<dbReference type="PROSITE" id="PS00761">
    <property type="entry name" value="SPASE_I_3"/>
    <property type="match status" value="1"/>
</dbReference>
<feature type="active site" evidence="6">
    <location>
        <position position="138"/>
    </location>
</feature>
<feature type="active site" evidence="6">
    <location>
        <position position="94"/>
    </location>
</feature>
<evidence type="ECO:0000256" key="5">
    <source>
        <dbReference type="ARBA" id="ARBA00022801"/>
    </source>
</evidence>
<dbReference type="GO" id="GO:0006465">
    <property type="term" value="P:signal peptide processing"/>
    <property type="evidence" value="ECO:0007669"/>
    <property type="project" value="InterPro"/>
</dbReference>
<comment type="similarity">
    <text evidence="3 7">Belongs to the peptidase S26 family.</text>
</comment>
<evidence type="ECO:0000256" key="4">
    <source>
        <dbReference type="ARBA" id="ARBA00013208"/>
    </source>
</evidence>
<keyword evidence="5 7" id="KW-0378">Hydrolase</keyword>
<dbReference type="GO" id="GO:0009003">
    <property type="term" value="F:signal peptidase activity"/>
    <property type="evidence" value="ECO:0007669"/>
    <property type="project" value="UniProtKB-EC"/>
</dbReference>
<dbReference type="Pfam" id="PF10502">
    <property type="entry name" value="Peptidase_S26"/>
    <property type="match status" value="1"/>
</dbReference>
<keyword evidence="10" id="KW-1185">Reference proteome</keyword>
<accession>A0A1I5FCA2</accession>
<name>A0A1I5FCA2_9FIRM</name>
<keyword evidence="7" id="KW-0812">Transmembrane</keyword>
<dbReference type="InterPro" id="IPR019757">
    <property type="entry name" value="Pept_S26A_signal_pept_1_Lys-AS"/>
</dbReference>
<dbReference type="AlphaFoldDB" id="A0A1I5FCA2"/>
<dbReference type="NCBIfam" id="TIGR02227">
    <property type="entry name" value="sigpep_I_bact"/>
    <property type="match status" value="1"/>
</dbReference>
<dbReference type="InterPro" id="IPR036286">
    <property type="entry name" value="LexA/Signal_pep-like_sf"/>
</dbReference>
<sequence>MGEKDFENYNQWVDEEQNTIQSNNISHMKENQKNMYNDTKEELINSTDVKNSEENNTNYGKDILEMIIYFAIVICSVLLIHQFVGQQIEVSGSSMEATLHNEDHLILEKLSYHFGTPKRFDIIVFRPYPGDKEVYYIKRIIGLPGEKVQIIGSDIYIDGELLEEDYGYEKIADAGIAGDSIVLKEDEYFVLGDNRNNSKDSRDPSIGPVHKSSVMGRAWVRIWPLKDIGVLEHQ</sequence>
<evidence type="ECO:0000256" key="2">
    <source>
        <dbReference type="ARBA" id="ARBA00004401"/>
    </source>
</evidence>
<dbReference type="GO" id="GO:0004252">
    <property type="term" value="F:serine-type endopeptidase activity"/>
    <property type="evidence" value="ECO:0007669"/>
    <property type="project" value="InterPro"/>
</dbReference>
<evidence type="ECO:0000313" key="10">
    <source>
        <dbReference type="Proteomes" id="UP000198806"/>
    </source>
</evidence>
<proteinExistence type="inferred from homology"/>
<evidence type="ECO:0000256" key="3">
    <source>
        <dbReference type="ARBA" id="ARBA00009370"/>
    </source>
</evidence>
<comment type="catalytic activity">
    <reaction evidence="1 7">
        <text>Cleavage of hydrophobic, N-terminal signal or leader sequences from secreted and periplasmic proteins.</text>
        <dbReference type="EC" id="3.4.21.89"/>
    </reaction>
</comment>
<evidence type="ECO:0000259" key="8">
    <source>
        <dbReference type="Pfam" id="PF10502"/>
    </source>
</evidence>
<dbReference type="SUPFAM" id="SSF51306">
    <property type="entry name" value="LexA/Signal peptidase"/>
    <property type="match status" value="1"/>
</dbReference>
<dbReference type="PANTHER" id="PTHR43390:SF1">
    <property type="entry name" value="CHLOROPLAST PROCESSING PEPTIDASE"/>
    <property type="match status" value="1"/>
</dbReference>
<keyword evidence="7" id="KW-0645">Protease</keyword>
<feature type="domain" description="Peptidase S26" evidence="8">
    <location>
        <begin position="64"/>
        <end position="223"/>
    </location>
</feature>
<evidence type="ECO:0000256" key="1">
    <source>
        <dbReference type="ARBA" id="ARBA00000677"/>
    </source>
</evidence>
<dbReference type="PROSITE" id="PS00760">
    <property type="entry name" value="SPASE_I_2"/>
    <property type="match status" value="1"/>
</dbReference>
<keyword evidence="7" id="KW-0472">Membrane</keyword>
<dbReference type="CDD" id="cd06530">
    <property type="entry name" value="S26_SPase_I"/>
    <property type="match status" value="1"/>
</dbReference>
<dbReference type="RefSeq" id="WP_308742331.1">
    <property type="nucleotide sequence ID" value="NZ_BAABFM010000027.1"/>
</dbReference>
<protein>
    <recommendedName>
        <fullName evidence="4 7">Signal peptidase I</fullName>
        <ecNumber evidence="4 7">3.4.21.89</ecNumber>
    </recommendedName>
</protein>
<evidence type="ECO:0000256" key="6">
    <source>
        <dbReference type="PIRSR" id="PIRSR600223-1"/>
    </source>
</evidence>
<feature type="transmembrane region" description="Helical" evidence="7">
    <location>
        <begin position="66"/>
        <end position="85"/>
    </location>
</feature>
<dbReference type="STRING" id="1527.SAMN04489757_11342"/>
<dbReference type="PANTHER" id="PTHR43390">
    <property type="entry name" value="SIGNAL PEPTIDASE I"/>
    <property type="match status" value="1"/>
</dbReference>
<dbReference type="Gene3D" id="2.10.109.10">
    <property type="entry name" value="Umud Fragment, subunit A"/>
    <property type="match status" value="1"/>
</dbReference>
<comment type="subcellular location">
    <subcellularLocation>
        <location evidence="2">Cell membrane</location>
        <topology evidence="2">Single-pass type II membrane protein</topology>
    </subcellularLocation>
    <subcellularLocation>
        <location evidence="7">Membrane</location>
        <topology evidence="7">Single-pass type II membrane protein</topology>
    </subcellularLocation>
</comment>
<keyword evidence="7" id="KW-1133">Transmembrane helix</keyword>
<evidence type="ECO:0000313" key="9">
    <source>
        <dbReference type="EMBL" id="SFO21384.1"/>
    </source>
</evidence>
<dbReference type="GO" id="GO:0005886">
    <property type="term" value="C:plasma membrane"/>
    <property type="evidence" value="ECO:0007669"/>
    <property type="project" value="UniProtKB-SubCell"/>
</dbReference>
<dbReference type="EMBL" id="FOWD01000013">
    <property type="protein sequence ID" value="SFO21384.1"/>
    <property type="molecule type" value="Genomic_DNA"/>
</dbReference>
<dbReference type="InterPro" id="IPR000223">
    <property type="entry name" value="Pept_S26A_signal_pept_1"/>
</dbReference>
<gene>
    <name evidence="9" type="ORF">SAMN04489757_11342</name>
</gene>
<dbReference type="InterPro" id="IPR019758">
    <property type="entry name" value="Pept_S26A_signal_pept_1_CS"/>
</dbReference>
<organism evidence="9 10">
    <name type="scientific">Anaerocolumna aminovalerica</name>
    <dbReference type="NCBI Taxonomy" id="1527"/>
    <lineage>
        <taxon>Bacteria</taxon>
        <taxon>Bacillati</taxon>
        <taxon>Bacillota</taxon>
        <taxon>Clostridia</taxon>
        <taxon>Lachnospirales</taxon>
        <taxon>Lachnospiraceae</taxon>
        <taxon>Anaerocolumna</taxon>
    </lineage>
</organism>
<dbReference type="PRINTS" id="PR00727">
    <property type="entry name" value="LEADERPTASE"/>
</dbReference>